<keyword evidence="14" id="KW-0133">Cell shape</keyword>
<feature type="transmembrane region" description="Helical" evidence="14">
    <location>
        <begin position="259"/>
        <end position="279"/>
    </location>
</feature>
<dbReference type="PANTHER" id="PTHR30622">
    <property type="entry name" value="UNDECAPRENYL-DIPHOSPHATASE"/>
    <property type="match status" value="1"/>
</dbReference>
<dbReference type="NCBIfam" id="NF001390">
    <property type="entry name" value="PRK00281.1-4"/>
    <property type="match status" value="1"/>
</dbReference>
<dbReference type="GO" id="GO:0005886">
    <property type="term" value="C:plasma membrane"/>
    <property type="evidence" value="ECO:0007669"/>
    <property type="project" value="UniProtKB-SubCell"/>
</dbReference>
<evidence type="ECO:0000256" key="14">
    <source>
        <dbReference type="HAMAP-Rule" id="MF_01006"/>
    </source>
</evidence>
<keyword evidence="14" id="KW-0961">Cell wall biogenesis/degradation</keyword>
<evidence type="ECO:0000256" key="10">
    <source>
        <dbReference type="ARBA" id="ARBA00023251"/>
    </source>
</evidence>
<evidence type="ECO:0000256" key="8">
    <source>
        <dbReference type="ARBA" id="ARBA00022989"/>
    </source>
</evidence>
<dbReference type="InterPro" id="IPR003824">
    <property type="entry name" value="UppP"/>
</dbReference>
<evidence type="ECO:0000256" key="6">
    <source>
        <dbReference type="ARBA" id="ARBA00022692"/>
    </source>
</evidence>
<comment type="function">
    <text evidence="14">Catalyzes the dephosphorylation of undecaprenyl diphosphate (UPP). Confers resistance to bacitracin.</text>
</comment>
<comment type="miscellaneous">
    <text evidence="14">Bacitracin is thought to be involved in the inhibition of peptidoglycan synthesis by sequestering undecaprenyl diphosphate, thereby reducing the pool of lipid carrier available.</text>
</comment>
<name>A0A921MPP5_9BACT</name>
<evidence type="ECO:0000256" key="9">
    <source>
        <dbReference type="ARBA" id="ARBA00023136"/>
    </source>
</evidence>
<evidence type="ECO:0000256" key="11">
    <source>
        <dbReference type="ARBA" id="ARBA00032707"/>
    </source>
</evidence>
<gene>
    <name evidence="14" type="primary">uppP</name>
    <name evidence="15" type="ORF">K8U91_01880</name>
</gene>
<keyword evidence="14" id="KW-0573">Peptidoglycan synthesis</keyword>
<dbReference type="RefSeq" id="WP_272960586.1">
    <property type="nucleotide sequence ID" value="NZ_CAKMIC010000001.1"/>
</dbReference>
<evidence type="ECO:0000256" key="5">
    <source>
        <dbReference type="ARBA" id="ARBA00022475"/>
    </source>
</evidence>
<dbReference type="EC" id="3.6.1.27" evidence="3 14"/>
<keyword evidence="8 14" id="KW-1133">Transmembrane helix</keyword>
<keyword evidence="9 14" id="KW-0472">Membrane</keyword>
<evidence type="ECO:0000256" key="3">
    <source>
        <dbReference type="ARBA" id="ARBA00012374"/>
    </source>
</evidence>
<dbReference type="AlphaFoldDB" id="A0A921MPP5"/>
<organism evidence="15 16">
    <name type="scientific">Barnesiella viscericola</name>
    <dbReference type="NCBI Taxonomy" id="397865"/>
    <lineage>
        <taxon>Bacteria</taxon>
        <taxon>Pseudomonadati</taxon>
        <taxon>Bacteroidota</taxon>
        <taxon>Bacteroidia</taxon>
        <taxon>Bacteroidales</taxon>
        <taxon>Barnesiellaceae</taxon>
        <taxon>Barnesiella</taxon>
    </lineage>
</organism>
<proteinExistence type="inferred from homology"/>
<dbReference type="GO" id="GO:0046677">
    <property type="term" value="P:response to antibiotic"/>
    <property type="evidence" value="ECO:0007669"/>
    <property type="project" value="UniProtKB-UniRule"/>
</dbReference>
<comment type="catalytic activity">
    <reaction evidence="13 14">
        <text>di-trans,octa-cis-undecaprenyl diphosphate + H2O = di-trans,octa-cis-undecaprenyl phosphate + phosphate + H(+)</text>
        <dbReference type="Rhea" id="RHEA:28094"/>
        <dbReference type="ChEBI" id="CHEBI:15377"/>
        <dbReference type="ChEBI" id="CHEBI:15378"/>
        <dbReference type="ChEBI" id="CHEBI:43474"/>
        <dbReference type="ChEBI" id="CHEBI:58405"/>
        <dbReference type="ChEBI" id="CHEBI:60392"/>
        <dbReference type="EC" id="3.6.1.27"/>
    </reaction>
</comment>
<feature type="transmembrane region" description="Helical" evidence="14">
    <location>
        <begin position="229"/>
        <end position="247"/>
    </location>
</feature>
<keyword evidence="6 14" id="KW-0812">Transmembrane</keyword>
<keyword evidence="7 14" id="KW-0378">Hydrolase</keyword>
<feature type="transmembrane region" description="Helical" evidence="14">
    <location>
        <begin position="191"/>
        <end position="209"/>
    </location>
</feature>
<evidence type="ECO:0000256" key="2">
    <source>
        <dbReference type="ARBA" id="ARBA00010621"/>
    </source>
</evidence>
<evidence type="ECO:0000313" key="15">
    <source>
        <dbReference type="EMBL" id="HJG88214.1"/>
    </source>
</evidence>
<dbReference type="GO" id="GO:0009252">
    <property type="term" value="P:peptidoglycan biosynthetic process"/>
    <property type="evidence" value="ECO:0007669"/>
    <property type="project" value="UniProtKB-KW"/>
</dbReference>
<dbReference type="Proteomes" id="UP000757103">
    <property type="component" value="Unassembled WGS sequence"/>
</dbReference>
<dbReference type="NCBIfam" id="TIGR00753">
    <property type="entry name" value="undec_PP_bacA"/>
    <property type="match status" value="1"/>
</dbReference>
<evidence type="ECO:0000256" key="7">
    <source>
        <dbReference type="ARBA" id="ARBA00022801"/>
    </source>
</evidence>
<evidence type="ECO:0000256" key="12">
    <source>
        <dbReference type="ARBA" id="ARBA00032932"/>
    </source>
</evidence>
<dbReference type="GO" id="GO:0071555">
    <property type="term" value="P:cell wall organization"/>
    <property type="evidence" value="ECO:0007669"/>
    <property type="project" value="UniProtKB-KW"/>
</dbReference>
<keyword evidence="5 14" id="KW-1003">Cell membrane</keyword>
<evidence type="ECO:0000256" key="4">
    <source>
        <dbReference type="ARBA" id="ARBA00021581"/>
    </source>
</evidence>
<keyword evidence="10 14" id="KW-0046">Antibiotic resistance</keyword>
<evidence type="ECO:0000256" key="13">
    <source>
        <dbReference type="ARBA" id="ARBA00047594"/>
    </source>
</evidence>
<evidence type="ECO:0000313" key="16">
    <source>
        <dbReference type="Proteomes" id="UP000757103"/>
    </source>
</evidence>
<dbReference type="PANTHER" id="PTHR30622:SF3">
    <property type="entry name" value="UNDECAPRENYL-DIPHOSPHATASE"/>
    <property type="match status" value="1"/>
</dbReference>
<comment type="subcellular location">
    <subcellularLocation>
        <location evidence="1 14">Cell membrane</location>
        <topology evidence="1 14">Multi-pass membrane protein</topology>
    </subcellularLocation>
</comment>
<dbReference type="EMBL" id="DYUD01000009">
    <property type="protein sequence ID" value="HJG88214.1"/>
    <property type="molecule type" value="Genomic_DNA"/>
</dbReference>
<protein>
    <recommendedName>
        <fullName evidence="4 14">Undecaprenyl-diphosphatase</fullName>
        <ecNumber evidence="3 14">3.6.1.27</ecNumber>
    </recommendedName>
    <alternativeName>
        <fullName evidence="12 14">Bacitracin resistance protein</fullName>
    </alternativeName>
    <alternativeName>
        <fullName evidence="11 14">Undecaprenyl pyrophosphate phosphatase</fullName>
    </alternativeName>
</protein>
<reference evidence="15" key="2">
    <citation type="submission" date="2021-09" db="EMBL/GenBank/DDBJ databases">
        <authorList>
            <person name="Gilroy R."/>
        </authorList>
    </citation>
    <scope>NUCLEOTIDE SEQUENCE</scope>
    <source>
        <strain evidence="15">CHK121-7720</strain>
    </source>
</reference>
<accession>A0A921MPP5</accession>
<dbReference type="NCBIfam" id="NF001389">
    <property type="entry name" value="PRK00281.1-2"/>
    <property type="match status" value="1"/>
</dbReference>
<dbReference type="Pfam" id="PF02673">
    <property type="entry name" value="BacA"/>
    <property type="match status" value="1"/>
</dbReference>
<feature type="transmembrane region" description="Helical" evidence="14">
    <location>
        <begin position="41"/>
        <end position="62"/>
    </location>
</feature>
<sequence>MDFLETIIIAIVEGLTEFLPVSSTGHMIITQSILGVESTPFVRAFTVIIQFGAILSVVCLYWKRFFRLNRTPLPGNPSALRRFLHTYDFYWKLLVAFIPAAVFGLALGDWIDTLLENVVVVAVMLVIGGIFMLFCDRIFNKGSDQTELTEKRAFYIGLFQCIAMIPGVSRSMATIVGGMAQKLSRKAAAEFSFFLAVPTMFAAMGYKILKLFSEPEGADLIMSNMGTLLLGNVVAFVVALLAIKFFIGFVTRYGFKAFGWYRIIVGGVILVMLLMGHNLTIV</sequence>
<evidence type="ECO:0000256" key="1">
    <source>
        <dbReference type="ARBA" id="ARBA00004651"/>
    </source>
</evidence>
<reference evidence="15" key="1">
    <citation type="journal article" date="2021" name="PeerJ">
        <title>Extensive microbial diversity within the chicken gut microbiome revealed by metagenomics and culture.</title>
        <authorList>
            <person name="Gilroy R."/>
            <person name="Ravi A."/>
            <person name="Getino M."/>
            <person name="Pursley I."/>
            <person name="Horton D.L."/>
            <person name="Alikhan N.F."/>
            <person name="Baker D."/>
            <person name="Gharbi K."/>
            <person name="Hall N."/>
            <person name="Watson M."/>
            <person name="Adriaenssens E.M."/>
            <person name="Foster-Nyarko E."/>
            <person name="Jarju S."/>
            <person name="Secka A."/>
            <person name="Antonio M."/>
            <person name="Oren A."/>
            <person name="Chaudhuri R.R."/>
            <person name="La Ragione R."/>
            <person name="Hildebrand F."/>
            <person name="Pallen M.J."/>
        </authorList>
    </citation>
    <scope>NUCLEOTIDE SEQUENCE</scope>
    <source>
        <strain evidence="15">CHK121-7720</strain>
    </source>
</reference>
<feature type="transmembrane region" description="Helical" evidence="14">
    <location>
        <begin position="114"/>
        <end position="135"/>
    </location>
</feature>
<comment type="similarity">
    <text evidence="2 14">Belongs to the UppP family.</text>
</comment>
<feature type="transmembrane region" description="Helical" evidence="14">
    <location>
        <begin position="89"/>
        <end position="108"/>
    </location>
</feature>
<dbReference type="GO" id="GO:0050380">
    <property type="term" value="F:undecaprenyl-diphosphatase activity"/>
    <property type="evidence" value="ECO:0007669"/>
    <property type="project" value="UniProtKB-UniRule"/>
</dbReference>
<comment type="caution">
    <text evidence="15">The sequence shown here is derived from an EMBL/GenBank/DDBJ whole genome shotgun (WGS) entry which is preliminary data.</text>
</comment>
<dbReference type="HAMAP" id="MF_01006">
    <property type="entry name" value="Undec_diphosphatase"/>
    <property type="match status" value="1"/>
</dbReference>
<dbReference type="GO" id="GO:0008360">
    <property type="term" value="P:regulation of cell shape"/>
    <property type="evidence" value="ECO:0007669"/>
    <property type="project" value="UniProtKB-KW"/>
</dbReference>